<dbReference type="EC" id="2.7.7.6" evidence="1"/>
<keyword evidence="4" id="KW-0548">Nucleotidyltransferase</keyword>
<evidence type="ECO:0000256" key="1">
    <source>
        <dbReference type="ARBA" id="ARBA00012418"/>
    </source>
</evidence>
<dbReference type="Proteomes" id="UP001604336">
    <property type="component" value="Unassembled WGS sequence"/>
</dbReference>
<dbReference type="AlphaFoldDB" id="A0ABD1SXE2"/>
<protein>
    <recommendedName>
        <fullName evidence="1">DNA-directed RNA polymerase</fullName>
        <ecNumber evidence="1">2.7.7.6</ecNumber>
    </recommendedName>
</protein>
<name>A0ABD1SXE2_9LAMI</name>
<keyword evidence="2 7" id="KW-0240">DNA-directed RNA polymerase</keyword>
<keyword evidence="3" id="KW-0808">Transferase</keyword>
<evidence type="ECO:0000256" key="5">
    <source>
        <dbReference type="ARBA" id="ARBA00023163"/>
    </source>
</evidence>
<evidence type="ECO:0000313" key="7">
    <source>
        <dbReference type="EMBL" id="KAL2505134.1"/>
    </source>
</evidence>
<comment type="caution">
    <text evidence="7">The sequence shown here is derived from an EMBL/GenBank/DDBJ whole genome shotgun (WGS) entry which is preliminary data.</text>
</comment>
<reference evidence="8" key="1">
    <citation type="submission" date="2024-07" db="EMBL/GenBank/DDBJ databases">
        <title>Two chromosome-level genome assemblies of Korean endemic species Abeliophyllum distichum and Forsythia ovata (Oleaceae).</title>
        <authorList>
            <person name="Jang H."/>
        </authorList>
    </citation>
    <scope>NUCLEOTIDE SEQUENCE [LARGE SCALE GENOMIC DNA]</scope>
</reference>
<keyword evidence="8" id="KW-1185">Reference proteome</keyword>
<dbReference type="Gene3D" id="3.90.1100.10">
    <property type="match status" value="1"/>
</dbReference>
<dbReference type="InterPro" id="IPR007644">
    <property type="entry name" value="RNA_pol_bsu_protrusion"/>
</dbReference>
<proteinExistence type="predicted"/>
<evidence type="ECO:0000259" key="6">
    <source>
        <dbReference type="Pfam" id="PF04563"/>
    </source>
</evidence>
<sequence length="124" mass="14714">MDIDDRHFDDPDLDDEADNHCRSVNDIGEIFIEPIYDPSKRRDIDWRYASLKFGKVSLEQPTFWTNEKFAAEGGKKFLEMYPRHARLWNMTYSSRIKVETYLQVYNKNLSRSDKLNSSLVMPDD</sequence>
<dbReference type="EMBL" id="JBFOLK010000006">
    <property type="protein sequence ID" value="KAL2505134.1"/>
    <property type="molecule type" value="Genomic_DNA"/>
</dbReference>
<organism evidence="7 8">
    <name type="scientific">Abeliophyllum distichum</name>
    <dbReference type="NCBI Taxonomy" id="126358"/>
    <lineage>
        <taxon>Eukaryota</taxon>
        <taxon>Viridiplantae</taxon>
        <taxon>Streptophyta</taxon>
        <taxon>Embryophyta</taxon>
        <taxon>Tracheophyta</taxon>
        <taxon>Spermatophyta</taxon>
        <taxon>Magnoliopsida</taxon>
        <taxon>eudicotyledons</taxon>
        <taxon>Gunneridae</taxon>
        <taxon>Pentapetalae</taxon>
        <taxon>asterids</taxon>
        <taxon>lamiids</taxon>
        <taxon>Lamiales</taxon>
        <taxon>Oleaceae</taxon>
        <taxon>Forsythieae</taxon>
        <taxon>Abeliophyllum</taxon>
    </lineage>
</organism>
<gene>
    <name evidence="7" type="ORF">Adt_20755</name>
</gene>
<evidence type="ECO:0000313" key="8">
    <source>
        <dbReference type="Proteomes" id="UP001604336"/>
    </source>
</evidence>
<dbReference type="GO" id="GO:0000428">
    <property type="term" value="C:DNA-directed RNA polymerase complex"/>
    <property type="evidence" value="ECO:0007669"/>
    <property type="project" value="UniProtKB-KW"/>
</dbReference>
<dbReference type="GO" id="GO:0003899">
    <property type="term" value="F:DNA-directed RNA polymerase activity"/>
    <property type="evidence" value="ECO:0007669"/>
    <property type="project" value="UniProtKB-EC"/>
</dbReference>
<evidence type="ECO:0000256" key="4">
    <source>
        <dbReference type="ARBA" id="ARBA00022695"/>
    </source>
</evidence>
<keyword evidence="5" id="KW-0804">Transcription</keyword>
<dbReference type="SUPFAM" id="SSF64484">
    <property type="entry name" value="beta and beta-prime subunits of DNA dependent RNA-polymerase"/>
    <property type="match status" value="1"/>
</dbReference>
<feature type="domain" description="RNA polymerase beta subunit protrusion" evidence="6">
    <location>
        <begin position="45"/>
        <end position="110"/>
    </location>
</feature>
<evidence type="ECO:0000256" key="3">
    <source>
        <dbReference type="ARBA" id="ARBA00022679"/>
    </source>
</evidence>
<accession>A0ABD1SXE2</accession>
<dbReference type="Pfam" id="PF04563">
    <property type="entry name" value="RNA_pol_Rpb2_1"/>
    <property type="match status" value="1"/>
</dbReference>
<evidence type="ECO:0000256" key="2">
    <source>
        <dbReference type="ARBA" id="ARBA00022478"/>
    </source>
</evidence>